<sequence>MRRLRTYSYKQRSILILLPLMLLAISTWSLNEQITPQLTPAFREVLLLSARIFFPGLFAIAVAFMLPTFDRTLQIVSVCLAYVFAVMVLPSYSPNVLMNPIICVLAAVSTLLAMLPYPVRFEENFINQTSHVMWALSLVALLPICTIIAMILVLRQMDTFILYTFDELFGQSFLSVIYVPLYLLLQALGFHELVGDLLTLRYQNNVVTAFVNSIVVINLFALPATLFTRSLFTKGYVRLFLTMLMAISILTNSIGSCLSLSLLLLLIFYPGSFALLLLSSMICYTLSYFLQVQPMTVVSNLYRPDIRLSEVTFSYSNSVITVLECFAIFIPVILVLLSMWIRRERTLDRRRKWRSINTGYTVNASSSLELRLLALLRALGGISNIVDVAEDGNWLYVQVASHDEVSLTSLNSLLPEKPLIDRINKLYLCEIGDESHFMHQRLSKLIANPFGESEYEVQLSTPFEIHPMEYDKANPTELALFKRQQHANAVS</sequence>
<feature type="transmembrane region" description="Helical" evidence="1">
    <location>
        <begin position="239"/>
        <end position="266"/>
    </location>
</feature>
<feature type="transmembrane region" description="Helical" evidence="1">
    <location>
        <begin position="131"/>
        <end position="153"/>
    </location>
</feature>
<evidence type="ECO:0000313" key="3">
    <source>
        <dbReference type="Proteomes" id="UP000733611"/>
    </source>
</evidence>
<evidence type="ECO:0000256" key="1">
    <source>
        <dbReference type="SAM" id="Phobius"/>
    </source>
</evidence>
<feature type="transmembrane region" description="Helical" evidence="1">
    <location>
        <begin position="173"/>
        <end position="194"/>
    </location>
</feature>
<gene>
    <name evidence="2" type="ORF">H9847_09090</name>
</gene>
<dbReference type="EMBL" id="JAHLFE010000186">
    <property type="protein sequence ID" value="MBU3844997.1"/>
    <property type="molecule type" value="Genomic_DNA"/>
</dbReference>
<keyword evidence="1" id="KW-1133">Transmembrane helix</keyword>
<feature type="transmembrane region" description="Helical" evidence="1">
    <location>
        <begin position="206"/>
        <end position="227"/>
    </location>
</feature>
<reference evidence="2" key="2">
    <citation type="submission" date="2021-04" db="EMBL/GenBank/DDBJ databases">
        <authorList>
            <person name="Gilroy R."/>
        </authorList>
    </citation>
    <scope>NUCLEOTIDE SEQUENCE</scope>
    <source>
        <strain evidence="2">378</strain>
    </source>
</reference>
<accession>A0A948THN5</accession>
<keyword evidence="1" id="KW-0472">Membrane</keyword>
<feature type="transmembrane region" description="Helical" evidence="1">
    <location>
        <begin position="45"/>
        <end position="66"/>
    </location>
</feature>
<protein>
    <submittedName>
        <fullName evidence="2">Uncharacterized protein</fullName>
    </submittedName>
</protein>
<evidence type="ECO:0000313" key="2">
    <source>
        <dbReference type="EMBL" id="MBU3844997.1"/>
    </source>
</evidence>
<proteinExistence type="predicted"/>
<organism evidence="2 3">
    <name type="scientific">Candidatus Anaerobiospirillum pullicola</name>
    <dbReference type="NCBI Taxonomy" id="2838451"/>
    <lineage>
        <taxon>Bacteria</taxon>
        <taxon>Pseudomonadati</taxon>
        <taxon>Pseudomonadota</taxon>
        <taxon>Gammaproteobacteria</taxon>
        <taxon>Aeromonadales</taxon>
        <taxon>Succinivibrionaceae</taxon>
        <taxon>Anaerobiospirillum</taxon>
    </lineage>
</organism>
<name>A0A948THN5_9GAMM</name>
<feature type="transmembrane region" description="Helical" evidence="1">
    <location>
        <begin position="273"/>
        <end position="290"/>
    </location>
</feature>
<dbReference type="Proteomes" id="UP000733611">
    <property type="component" value="Unassembled WGS sequence"/>
</dbReference>
<feature type="transmembrane region" description="Helical" evidence="1">
    <location>
        <begin position="98"/>
        <end position="119"/>
    </location>
</feature>
<reference evidence="2" key="1">
    <citation type="journal article" date="2021" name="PeerJ">
        <title>Extensive microbial diversity within the chicken gut microbiome revealed by metagenomics and culture.</title>
        <authorList>
            <person name="Gilroy R."/>
            <person name="Ravi A."/>
            <person name="Getino M."/>
            <person name="Pursley I."/>
            <person name="Horton D.L."/>
            <person name="Alikhan N.F."/>
            <person name="Baker D."/>
            <person name="Gharbi K."/>
            <person name="Hall N."/>
            <person name="Watson M."/>
            <person name="Adriaenssens E.M."/>
            <person name="Foster-Nyarko E."/>
            <person name="Jarju S."/>
            <person name="Secka A."/>
            <person name="Antonio M."/>
            <person name="Oren A."/>
            <person name="Chaudhuri R.R."/>
            <person name="La Ragione R."/>
            <person name="Hildebrand F."/>
            <person name="Pallen M.J."/>
        </authorList>
    </citation>
    <scope>NUCLEOTIDE SEQUENCE</scope>
    <source>
        <strain evidence="2">378</strain>
    </source>
</reference>
<comment type="caution">
    <text evidence="2">The sequence shown here is derived from an EMBL/GenBank/DDBJ whole genome shotgun (WGS) entry which is preliminary data.</text>
</comment>
<keyword evidence="1" id="KW-0812">Transmembrane</keyword>
<dbReference type="AlphaFoldDB" id="A0A948THN5"/>
<feature type="transmembrane region" description="Helical" evidence="1">
    <location>
        <begin position="73"/>
        <end position="92"/>
    </location>
</feature>
<feature type="transmembrane region" description="Helical" evidence="1">
    <location>
        <begin position="319"/>
        <end position="341"/>
    </location>
</feature>